<dbReference type="EC" id="3.1.3.48" evidence="1"/>
<dbReference type="InterPro" id="IPR029021">
    <property type="entry name" value="Prot-tyrosine_phosphatase-like"/>
</dbReference>
<accession>A0A482VQM5</accession>
<proteinExistence type="predicted"/>
<keyword evidence="8" id="KW-1185">Reference proteome</keyword>
<dbReference type="GO" id="GO:0004725">
    <property type="term" value="F:protein tyrosine phosphatase activity"/>
    <property type="evidence" value="ECO:0007669"/>
    <property type="project" value="UniProtKB-EC"/>
</dbReference>
<evidence type="ECO:0000256" key="3">
    <source>
        <dbReference type="ARBA" id="ARBA00022912"/>
    </source>
</evidence>
<evidence type="ECO:0000313" key="8">
    <source>
        <dbReference type="Proteomes" id="UP000292052"/>
    </source>
</evidence>
<dbReference type="SMART" id="SM00404">
    <property type="entry name" value="PTPc_motif"/>
    <property type="match status" value="2"/>
</dbReference>
<dbReference type="InterPro" id="IPR003595">
    <property type="entry name" value="Tyr_Pase_cat"/>
</dbReference>
<feature type="domain" description="Tyrosine specific protein phosphatases" evidence="6">
    <location>
        <begin position="66"/>
        <end position="140"/>
    </location>
</feature>
<gene>
    <name evidence="7" type="ORF">BDFB_001043</name>
</gene>
<dbReference type="SMART" id="SM00194">
    <property type="entry name" value="PTPc"/>
    <property type="match status" value="2"/>
</dbReference>
<dbReference type="InterPro" id="IPR000387">
    <property type="entry name" value="Tyr_Pase_dom"/>
</dbReference>
<feature type="domain" description="Tyrosine-protein phosphatase" evidence="5">
    <location>
        <begin position="207"/>
        <end position="437"/>
    </location>
</feature>
<protein>
    <recommendedName>
        <fullName evidence="1">protein-tyrosine-phosphatase</fullName>
        <ecNumber evidence="1">3.1.3.48</ecNumber>
    </recommendedName>
</protein>
<organism evidence="7 8">
    <name type="scientific">Asbolus verrucosus</name>
    <name type="common">Desert ironclad beetle</name>
    <dbReference type="NCBI Taxonomy" id="1661398"/>
    <lineage>
        <taxon>Eukaryota</taxon>
        <taxon>Metazoa</taxon>
        <taxon>Ecdysozoa</taxon>
        <taxon>Arthropoda</taxon>
        <taxon>Hexapoda</taxon>
        <taxon>Insecta</taxon>
        <taxon>Pterygota</taxon>
        <taxon>Neoptera</taxon>
        <taxon>Endopterygota</taxon>
        <taxon>Coleoptera</taxon>
        <taxon>Polyphaga</taxon>
        <taxon>Cucujiformia</taxon>
        <taxon>Tenebrionidae</taxon>
        <taxon>Pimeliinae</taxon>
        <taxon>Asbolus</taxon>
    </lineage>
</organism>
<evidence type="ECO:0000259" key="6">
    <source>
        <dbReference type="PROSITE" id="PS50056"/>
    </source>
</evidence>
<feature type="non-terminal residue" evidence="7">
    <location>
        <position position="1"/>
    </location>
</feature>
<dbReference type="PANTHER" id="PTHR19134">
    <property type="entry name" value="RECEPTOR-TYPE TYROSINE-PROTEIN PHOSPHATASE"/>
    <property type="match status" value="1"/>
</dbReference>
<dbReference type="STRING" id="1661398.A0A482VQM5"/>
<dbReference type="PROSITE" id="PS50055">
    <property type="entry name" value="TYR_PHOSPHATASE_PTP"/>
    <property type="match status" value="2"/>
</dbReference>
<evidence type="ECO:0000259" key="5">
    <source>
        <dbReference type="PROSITE" id="PS50055"/>
    </source>
</evidence>
<dbReference type="AlphaFoldDB" id="A0A482VQM5"/>
<keyword evidence="2" id="KW-0378">Hydrolase</keyword>
<evidence type="ECO:0000256" key="2">
    <source>
        <dbReference type="ARBA" id="ARBA00022801"/>
    </source>
</evidence>
<comment type="caution">
    <text evidence="7">The sequence shown here is derived from an EMBL/GenBank/DDBJ whole genome shotgun (WGS) entry which is preliminary data.</text>
</comment>
<evidence type="ECO:0000256" key="4">
    <source>
        <dbReference type="ARBA" id="ARBA00051722"/>
    </source>
</evidence>
<dbReference type="Gene3D" id="3.90.190.10">
    <property type="entry name" value="Protein tyrosine phosphatase superfamily"/>
    <property type="match status" value="2"/>
</dbReference>
<dbReference type="Proteomes" id="UP000292052">
    <property type="component" value="Unassembled WGS sequence"/>
</dbReference>
<dbReference type="EMBL" id="QDEB01072648">
    <property type="protein sequence ID" value="RZC35251.1"/>
    <property type="molecule type" value="Genomic_DNA"/>
</dbReference>
<feature type="domain" description="Tyrosine-protein phosphatase" evidence="5">
    <location>
        <begin position="1"/>
        <end position="149"/>
    </location>
</feature>
<dbReference type="FunFam" id="3.90.190.10:FF:000102">
    <property type="entry name" value="Receptor-type tyrosine-protein phosphatase"/>
    <property type="match status" value="1"/>
</dbReference>
<evidence type="ECO:0000313" key="7">
    <source>
        <dbReference type="EMBL" id="RZC35251.1"/>
    </source>
</evidence>
<reference evidence="7 8" key="1">
    <citation type="submission" date="2017-03" db="EMBL/GenBank/DDBJ databases">
        <title>Genome of the blue death feigning beetle - Asbolus verrucosus.</title>
        <authorList>
            <person name="Rider S.D."/>
        </authorList>
    </citation>
    <scope>NUCLEOTIDE SEQUENCE [LARGE SCALE GENOMIC DNA]</scope>
    <source>
        <strain evidence="7">Butters</strain>
        <tissue evidence="7">Head and leg muscle</tissue>
    </source>
</reference>
<evidence type="ECO:0000256" key="1">
    <source>
        <dbReference type="ARBA" id="ARBA00013064"/>
    </source>
</evidence>
<keyword evidence="3" id="KW-0904">Protein phosphatase</keyword>
<dbReference type="PRINTS" id="PR00700">
    <property type="entry name" value="PRTYPHPHTASE"/>
</dbReference>
<dbReference type="PANTHER" id="PTHR19134:SF449">
    <property type="entry name" value="TYROSINE-PROTEIN PHOSPHATASE 1"/>
    <property type="match status" value="1"/>
</dbReference>
<dbReference type="SUPFAM" id="SSF52799">
    <property type="entry name" value="(Phosphotyrosine protein) phosphatases II"/>
    <property type="match status" value="2"/>
</dbReference>
<dbReference type="CDD" id="cd00047">
    <property type="entry name" value="PTPc"/>
    <property type="match status" value="2"/>
</dbReference>
<dbReference type="PROSITE" id="PS50056">
    <property type="entry name" value="TYR_PHOSPHATASE_2"/>
    <property type="match status" value="2"/>
</dbReference>
<dbReference type="InterPro" id="IPR016130">
    <property type="entry name" value="Tyr_Pase_AS"/>
</dbReference>
<dbReference type="InterPro" id="IPR050348">
    <property type="entry name" value="Protein-Tyr_Phosphatase"/>
</dbReference>
<feature type="domain" description="Tyrosine specific protein phosphatases" evidence="6">
    <location>
        <begin position="355"/>
        <end position="428"/>
    </location>
</feature>
<sequence>KNVEKYWPILNETLHFGDITIEHVSSKTYTDFAHRVFKVSHNHETRQVEQLHFLSWPDHGVPLYSQSLVPFLQKMLTLPLSSGSPLVVHCSAGVGRTGTILLSHICLKMAAKEGTVDFLSNLQKLREQRANLVDNVEQYKLAHLVVLECLTGVNTSVSCNKLEESMQTLFQNNGVSLQMQYLKKIQWRDEAMKTIGRKGKTPDVVEEKNRFRDIIPEIQGRVCITSDDGTPLYINAVFVDGFRSPKRFIVTQQPLPNTLADFWHLIDENDISTIISLNEINSEDETSCSFWPTSSQPKMNPTDDINLIYTKTLSLECYDLITIDLNTSFRKECLTVEIFSLKNWPSKTIRPESVQKFLTFWEDSNAASKKSSNVVVTCYDGVTASGLYVTMSFIIEKLKLEQSCDVCQAVRTVRHNRSQFVQEEEQFAFLYRAAMDYVNGFQSYADFI</sequence>
<comment type="catalytic activity">
    <reaction evidence="4">
        <text>O-phospho-L-tyrosyl-[protein] + H2O = L-tyrosyl-[protein] + phosphate</text>
        <dbReference type="Rhea" id="RHEA:10684"/>
        <dbReference type="Rhea" id="RHEA-COMP:10136"/>
        <dbReference type="Rhea" id="RHEA-COMP:20101"/>
        <dbReference type="ChEBI" id="CHEBI:15377"/>
        <dbReference type="ChEBI" id="CHEBI:43474"/>
        <dbReference type="ChEBI" id="CHEBI:46858"/>
        <dbReference type="ChEBI" id="CHEBI:61978"/>
        <dbReference type="EC" id="3.1.3.48"/>
    </reaction>
</comment>
<dbReference type="InterPro" id="IPR000242">
    <property type="entry name" value="PTP_cat"/>
</dbReference>
<dbReference type="PROSITE" id="PS00383">
    <property type="entry name" value="TYR_PHOSPHATASE_1"/>
    <property type="match status" value="1"/>
</dbReference>
<dbReference type="GO" id="GO:0009653">
    <property type="term" value="P:anatomical structure morphogenesis"/>
    <property type="evidence" value="ECO:0007669"/>
    <property type="project" value="UniProtKB-ARBA"/>
</dbReference>
<dbReference type="GO" id="GO:0048666">
    <property type="term" value="P:neuron development"/>
    <property type="evidence" value="ECO:0007669"/>
    <property type="project" value="UniProtKB-ARBA"/>
</dbReference>
<dbReference type="OrthoDB" id="6108687at2759"/>
<name>A0A482VQM5_ASBVE</name>
<dbReference type="Pfam" id="PF00102">
    <property type="entry name" value="Y_phosphatase"/>
    <property type="match status" value="2"/>
</dbReference>